<dbReference type="Proteomes" id="UP000094444">
    <property type="component" value="Unassembled WGS sequence"/>
</dbReference>
<dbReference type="Gene3D" id="3.90.79.10">
    <property type="entry name" value="Nucleoside Triphosphate Pyrophosphohydrolase"/>
    <property type="match status" value="1"/>
</dbReference>
<evidence type="ECO:0000313" key="3">
    <source>
        <dbReference type="EMBL" id="POS73431.1"/>
    </source>
</evidence>
<dbReference type="PROSITE" id="PS51462">
    <property type="entry name" value="NUDIX"/>
    <property type="match status" value="1"/>
</dbReference>
<dbReference type="EMBL" id="MAVT02000799">
    <property type="protein sequence ID" value="POS73431.1"/>
    <property type="molecule type" value="Genomic_DNA"/>
</dbReference>
<feature type="compositionally biased region" description="Low complexity" evidence="1">
    <location>
        <begin position="287"/>
        <end position="296"/>
    </location>
</feature>
<evidence type="ECO:0000256" key="1">
    <source>
        <dbReference type="SAM" id="MobiDB-lite"/>
    </source>
</evidence>
<evidence type="ECO:0000313" key="4">
    <source>
        <dbReference type="Proteomes" id="UP000094444"/>
    </source>
</evidence>
<evidence type="ECO:0000259" key="2">
    <source>
        <dbReference type="PROSITE" id="PS51462"/>
    </source>
</evidence>
<feature type="domain" description="Nudix hydrolase" evidence="2">
    <location>
        <begin position="20"/>
        <end position="164"/>
    </location>
</feature>
<dbReference type="SUPFAM" id="SSF55811">
    <property type="entry name" value="Nudix"/>
    <property type="match status" value="1"/>
</dbReference>
<feature type="region of interest" description="Disordered" evidence="1">
    <location>
        <begin position="172"/>
        <end position="385"/>
    </location>
</feature>
<dbReference type="InParanoid" id="A0A2P5HT51"/>
<name>A0A2P5HT51_DIAHE</name>
<dbReference type="AlphaFoldDB" id="A0A2P5HT51"/>
<dbReference type="OrthoDB" id="447842at2759"/>
<organism evidence="3 4">
    <name type="scientific">Diaporthe helianthi</name>
    <dbReference type="NCBI Taxonomy" id="158607"/>
    <lineage>
        <taxon>Eukaryota</taxon>
        <taxon>Fungi</taxon>
        <taxon>Dikarya</taxon>
        <taxon>Ascomycota</taxon>
        <taxon>Pezizomycotina</taxon>
        <taxon>Sordariomycetes</taxon>
        <taxon>Sordariomycetidae</taxon>
        <taxon>Diaporthales</taxon>
        <taxon>Diaporthaceae</taxon>
        <taxon>Diaporthe</taxon>
    </lineage>
</organism>
<reference evidence="3" key="1">
    <citation type="submission" date="2017-09" db="EMBL/GenBank/DDBJ databases">
        <title>Polyketide synthases of a Diaporthe helianthi virulent isolate.</title>
        <authorList>
            <person name="Baroncelli R."/>
        </authorList>
    </citation>
    <scope>NUCLEOTIDE SEQUENCE [LARGE SCALE GENOMIC DNA]</scope>
    <source>
        <strain evidence="3">7/96</strain>
    </source>
</reference>
<gene>
    <name evidence="3" type="ORF">DHEL01_v208173</name>
</gene>
<accession>A0A2P5HT51</accession>
<proteinExistence type="predicted"/>
<sequence length="427" mass="45905">MAKSWARSVMCNRCKEVHFGVGGAAGIALVRRDNTLPGNPATHIILQLRKQGEDWGLPGGILDYPETPLQAALREAAEEASLPGNCTEGANPLVTIRHQATLLDHGNWRYTTFIADVNGPFEPRVPPKDMEGLKVAWAPIDHVGVEGRGFHPLHPPFRNDWDKLRDLIRSMDGPAQPVQPAINNTPATPEPVNPPANPNVQSGSNNTAQLSLGFPVTTPSSPTPDPKTNPVYQPRTWGGLPPTIFSNVPPSLGFNQITPSTEQSGQNVQRVNPAKSVNPFPRPPASYTPASAAPGSIVYPDLFGTTVIPSDDDDDDDDDDDETWQRPSPQDVKDNKRAPGGPPAVPHDPTVTHVPAVPPVHVRSQVQGPPQVQDPAQAASSSVWSDDGYDVVYVPSRQSDDPSFAGGTIRYMSWTKQTAPGSKCQPS</sequence>
<dbReference type="InterPro" id="IPR000086">
    <property type="entry name" value="NUDIX_hydrolase_dom"/>
</dbReference>
<feature type="compositionally biased region" description="Polar residues" evidence="1">
    <location>
        <begin position="244"/>
        <end position="270"/>
    </location>
</feature>
<dbReference type="InterPro" id="IPR015797">
    <property type="entry name" value="NUDIX_hydrolase-like_dom_sf"/>
</dbReference>
<feature type="compositionally biased region" description="Low complexity" evidence="1">
    <location>
        <begin position="347"/>
        <end position="362"/>
    </location>
</feature>
<keyword evidence="4" id="KW-1185">Reference proteome</keyword>
<protein>
    <recommendedName>
        <fullName evidence="2">Nudix hydrolase domain-containing protein</fullName>
    </recommendedName>
</protein>
<feature type="compositionally biased region" description="Acidic residues" evidence="1">
    <location>
        <begin position="310"/>
        <end position="322"/>
    </location>
</feature>
<dbReference type="Pfam" id="PF00293">
    <property type="entry name" value="NUDIX"/>
    <property type="match status" value="1"/>
</dbReference>
<feature type="compositionally biased region" description="Pro residues" evidence="1">
    <location>
        <begin position="188"/>
        <end position="197"/>
    </location>
</feature>
<comment type="caution">
    <text evidence="3">The sequence shown here is derived from an EMBL/GenBank/DDBJ whole genome shotgun (WGS) entry which is preliminary data.</text>
</comment>
<feature type="compositionally biased region" description="Polar residues" evidence="1">
    <location>
        <begin position="201"/>
        <end position="210"/>
    </location>
</feature>